<dbReference type="InterPro" id="IPR055355">
    <property type="entry name" value="ZP-C"/>
</dbReference>
<gene>
    <name evidence="4" type="ORF">CAUJ_LOCUS5159</name>
</gene>
<dbReference type="InterPro" id="IPR042235">
    <property type="entry name" value="ZP-C_dom"/>
</dbReference>
<dbReference type="OrthoDB" id="10040649at2759"/>
<proteinExistence type="predicted"/>
<dbReference type="InterPro" id="IPR001507">
    <property type="entry name" value="ZP_dom"/>
</dbReference>
<evidence type="ECO:0000256" key="1">
    <source>
        <dbReference type="ARBA" id="ARBA00023157"/>
    </source>
</evidence>
<protein>
    <recommendedName>
        <fullName evidence="3">ZP domain-containing protein</fullName>
    </recommendedName>
</protein>
<feature type="domain" description="ZP" evidence="3">
    <location>
        <begin position="124"/>
        <end position="384"/>
    </location>
</feature>
<keyword evidence="2" id="KW-1133">Transmembrane helix</keyword>
<reference evidence="4" key="1">
    <citation type="submission" date="2020-10" db="EMBL/GenBank/DDBJ databases">
        <authorList>
            <person name="Kikuchi T."/>
        </authorList>
    </citation>
    <scope>NUCLEOTIDE SEQUENCE</scope>
    <source>
        <strain evidence="4">NKZ352</strain>
    </source>
</reference>
<dbReference type="SMART" id="SM00241">
    <property type="entry name" value="ZP"/>
    <property type="match status" value="1"/>
</dbReference>
<dbReference type="InterPro" id="IPR052774">
    <property type="entry name" value="Celegans_DevNeuronal_Protein"/>
</dbReference>
<dbReference type="Pfam" id="PF00100">
    <property type="entry name" value="Zona_pellucida"/>
    <property type="match status" value="1"/>
</dbReference>
<dbReference type="PANTHER" id="PTHR47327:SF20">
    <property type="entry name" value="PROTEIN DYF-7"/>
    <property type="match status" value="1"/>
</dbReference>
<dbReference type="EMBL" id="CAJGYM010000010">
    <property type="protein sequence ID" value="CAD6189240.1"/>
    <property type="molecule type" value="Genomic_DNA"/>
</dbReference>
<dbReference type="GO" id="GO:0009653">
    <property type="term" value="P:anatomical structure morphogenesis"/>
    <property type="evidence" value="ECO:0007669"/>
    <property type="project" value="TreeGrafter"/>
</dbReference>
<evidence type="ECO:0000313" key="4">
    <source>
        <dbReference type="EMBL" id="CAD6189240.1"/>
    </source>
</evidence>
<dbReference type="Gene3D" id="2.60.40.4100">
    <property type="entry name" value="Zona pellucida, ZP-C domain"/>
    <property type="match status" value="1"/>
</dbReference>
<keyword evidence="2" id="KW-0472">Membrane</keyword>
<comment type="caution">
    <text evidence="4">The sequence shown here is derived from an EMBL/GenBank/DDBJ whole genome shotgun (WGS) entry which is preliminary data.</text>
</comment>
<keyword evidence="5" id="KW-1185">Reference proteome</keyword>
<dbReference type="AlphaFoldDB" id="A0A8S1H7N9"/>
<organism evidence="4 5">
    <name type="scientific">Caenorhabditis auriculariae</name>
    <dbReference type="NCBI Taxonomy" id="2777116"/>
    <lineage>
        <taxon>Eukaryota</taxon>
        <taxon>Metazoa</taxon>
        <taxon>Ecdysozoa</taxon>
        <taxon>Nematoda</taxon>
        <taxon>Chromadorea</taxon>
        <taxon>Rhabditida</taxon>
        <taxon>Rhabditina</taxon>
        <taxon>Rhabditomorpha</taxon>
        <taxon>Rhabditoidea</taxon>
        <taxon>Rhabditidae</taxon>
        <taxon>Peloderinae</taxon>
        <taxon>Caenorhabditis</taxon>
    </lineage>
</organism>
<evidence type="ECO:0000259" key="3">
    <source>
        <dbReference type="PROSITE" id="PS51034"/>
    </source>
</evidence>
<keyword evidence="1" id="KW-1015">Disulfide bond</keyword>
<sequence length="519" mass="58116">MESNISIGLYWYVDWVNKYAQHPPQTQSDLPVPTSVLTAIGLTPAWRWQIAEGPRIATAYHLLSCRPARILLPTGVQLFLTSSGPLLSSRYKMKSKPRVVIFLIILGKIICQQHQKDGFVEEVSCSSDNLVVIINSTDPDVVKWIADPKSQPVVYVYGHKTRHPCGTSMKNEKGLTNYNLTIPFGKECDVPLIDLQPDHQTAETTIALEDNADLSYFKTVRLNHVFCLYTRNVQTMRFNDVSNGHEVMASTGGKPKPKVEMVFRSVDGKSLRAAKVGETVELFLALWPDAAYHGIKPKECVFSDREDINSPDARRLTFVQSGCPFEGFGDIIDPLANVNDQVYFSKFKTFRFSEQSTVFVHCIVQVCLRKEECSENCYKKVTNSSLNADRLRFRHRRSPKEQMALDPTSELTLSNTLTILDENTPSTSSSLARAQETEPCRSESGAFSKEALLIIGITLALLVASTCATIYLANRLRQASKDSFDVMSAYSNSTATMSVPISYAMQRTPYGSNSMEHYR</sequence>
<keyword evidence="2" id="KW-0812">Transmembrane</keyword>
<evidence type="ECO:0000313" key="5">
    <source>
        <dbReference type="Proteomes" id="UP000835052"/>
    </source>
</evidence>
<accession>A0A8S1H7N9</accession>
<feature type="transmembrane region" description="Helical" evidence="2">
    <location>
        <begin position="451"/>
        <end position="473"/>
    </location>
</feature>
<evidence type="ECO:0000256" key="2">
    <source>
        <dbReference type="SAM" id="Phobius"/>
    </source>
</evidence>
<dbReference type="PANTHER" id="PTHR47327">
    <property type="entry name" value="FI18240P1-RELATED"/>
    <property type="match status" value="1"/>
</dbReference>
<dbReference type="Proteomes" id="UP000835052">
    <property type="component" value="Unassembled WGS sequence"/>
</dbReference>
<dbReference type="PROSITE" id="PS51034">
    <property type="entry name" value="ZP_2"/>
    <property type="match status" value="1"/>
</dbReference>
<name>A0A8S1H7N9_9PELO</name>